<organism evidence="1 2">
    <name type="scientific">Caballeronia temeraria</name>
    <dbReference type="NCBI Taxonomy" id="1777137"/>
    <lineage>
        <taxon>Bacteria</taxon>
        <taxon>Pseudomonadati</taxon>
        <taxon>Pseudomonadota</taxon>
        <taxon>Betaproteobacteria</taxon>
        <taxon>Burkholderiales</taxon>
        <taxon>Burkholderiaceae</taxon>
        <taxon>Caballeronia</taxon>
    </lineage>
</organism>
<dbReference type="AlphaFoldDB" id="A0A157Z5S4"/>
<dbReference type="STRING" id="1777137.AWB76_00197"/>
<proteinExistence type="predicted"/>
<accession>A0A157Z5S4</accession>
<sequence>MNRYMNRRMNKTMRKSMNKPMNTNMDDDDNLLRVEIRAQRLADGAYVVHVGDGEVSVPRRFASLDDAGREIAQSAIETSQKAGRWFDFRFAIGIEDDDDERTLAAGLGHSIAAHLSDLRRQLMETSKP</sequence>
<protein>
    <submittedName>
        <fullName evidence="1">Uncharacterized protein</fullName>
    </submittedName>
</protein>
<name>A0A157Z5S4_9BURK</name>
<keyword evidence="2" id="KW-1185">Reference proteome</keyword>
<evidence type="ECO:0000313" key="2">
    <source>
        <dbReference type="Proteomes" id="UP000054624"/>
    </source>
</evidence>
<reference evidence="2" key="1">
    <citation type="submission" date="2016-01" db="EMBL/GenBank/DDBJ databases">
        <authorList>
            <person name="Peeters Charlotte."/>
        </authorList>
    </citation>
    <scope>NUCLEOTIDE SEQUENCE [LARGE SCALE GENOMIC DNA]</scope>
</reference>
<dbReference type="Proteomes" id="UP000054624">
    <property type="component" value="Unassembled WGS sequence"/>
</dbReference>
<gene>
    <name evidence="1" type="ORF">AWB76_00197</name>
</gene>
<evidence type="ECO:0000313" key="1">
    <source>
        <dbReference type="EMBL" id="SAK40679.1"/>
    </source>
</evidence>
<dbReference type="EMBL" id="FCOI02000001">
    <property type="protein sequence ID" value="SAK40679.1"/>
    <property type="molecule type" value="Genomic_DNA"/>
</dbReference>